<dbReference type="EMBL" id="CP007128">
    <property type="protein sequence ID" value="AHG91647.1"/>
    <property type="molecule type" value="Genomic_DNA"/>
</dbReference>
<organism evidence="2 3">
    <name type="scientific">Gemmatirosa kalamazoonensis</name>
    <dbReference type="NCBI Taxonomy" id="861299"/>
    <lineage>
        <taxon>Bacteria</taxon>
        <taxon>Pseudomonadati</taxon>
        <taxon>Gemmatimonadota</taxon>
        <taxon>Gemmatimonadia</taxon>
        <taxon>Gemmatimonadales</taxon>
        <taxon>Gemmatimonadaceae</taxon>
        <taxon>Gemmatirosa</taxon>
    </lineage>
</organism>
<dbReference type="OrthoDB" id="8386901at2"/>
<feature type="compositionally biased region" description="Basic and acidic residues" evidence="1">
    <location>
        <begin position="22"/>
        <end position="36"/>
    </location>
</feature>
<accession>W0RMF2</accession>
<dbReference type="Proteomes" id="UP000019151">
    <property type="component" value="Chromosome"/>
</dbReference>
<evidence type="ECO:0008006" key="4">
    <source>
        <dbReference type="Google" id="ProtNLM"/>
    </source>
</evidence>
<dbReference type="STRING" id="861299.J421_4110"/>
<dbReference type="KEGG" id="gba:J421_4110"/>
<dbReference type="InParanoid" id="W0RMF2"/>
<feature type="region of interest" description="Disordered" evidence="1">
    <location>
        <begin position="83"/>
        <end position="215"/>
    </location>
</feature>
<evidence type="ECO:0000313" key="3">
    <source>
        <dbReference type="Proteomes" id="UP000019151"/>
    </source>
</evidence>
<proteinExistence type="predicted"/>
<dbReference type="Pfam" id="PF11154">
    <property type="entry name" value="DUF2934"/>
    <property type="match status" value="1"/>
</dbReference>
<name>W0RMF2_9BACT</name>
<evidence type="ECO:0000313" key="2">
    <source>
        <dbReference type="EMBL" id="AHG91647.1"/>
    </source>
</evidence>
<dbReference type="InterPro" id="IPR021327">
    <property type="entry name" value="DUF2934"/>
</dbReference>
<gene>
    <name evidence="2" type="ORF">J421_4110</name>
</gene>
<reference evidence="2 3" key="1">
    <citation type="journal article" date="2014" name="Genome Announc.">
        <title>Genome Sequence and Methylome of Soil Bacterium Gemmatirosa kalamazoonensis KBS708T, a Member of the Rarely Cultivated Gemmatimonadetes Phylum.</title>
        <authorList>
            <person name="Debruyn J.M."/>
            <person name="Radosevich M."/>
            <person name="Wommack K.E."/>
            <person name="Polson S.W."/>
            <person name="Hauser L.J."/>
            <person name="Fawaz M.N."/>
            <person name="Korlach J."/>
            <person name="Tsai Y.C."/>
        </authorList>
    </citation>
    <scope>NUCLEOTIDE SEQUENCE [LARGE SCALE GENOMIC DNA]</scope>
    <source>
        <strain evidence="2 3">KBS708</strain>
    </source>
</reference>
<protein>
    <recommendedName>
        <fullName evidence="4">DUF2934 domain-containing protein</fullName>
    </recommendedName>
</protein>
<evidence type="ECO:0000256" key="1">
    <source>
        <dbReference type="SAM" id="MobiDB-lite"/>
    </source>
</evidence>
<dbReference type="HOGENOM" id="CLU_1281664_0_0_0"/>
<dbReference type="AlphaFoldDB" id="W0RMF2"/>
<dbReference type="RefSeq" id="WP_104022881.1">
    <property type="nucleotide sequence ID" value="NZ_CP007128.1"/>
</dbReference>
<feature type="compositionally biased region" description="Low complexity" evidence="1">
    <location>
        <begin position="89"/>
        <end position="184"/>
    </location>
</feature>
<feature type="region of interest" description="Disordered" evidence="1">
    <location>
        <begin position="1"/>
        <end position="36"/>
    </location>
</feature>
<sequence length="215" mass="21347">MEHSGEASRSGAPADAGTGARSGEDKAGRERGHGLLDRIRQRAYELFVARGGRHGNDMEDWLTAERELYRPPEMPGLADRVTADAGVLGAPSATDTPTAATPRSTAGGTAAKTARTKTATAKTAAKTGATKSATPAKTAAKAAAPKPAAPKPAATKPAATKAATPKPAAAKQAAAKSPSPSPATNGNPASAPSSKEAPRRKPRGPGDGSAGDASA</sequence>
<keyword evidence="3" id="KW-1185">Reference proteome</keyword>